<accession>A0AAJ6QZ30</accession>
<proteinExistence type="predicted"/>
<sequence length="511" mass="55878">MFNVNLNWKVKEIIDKATNVLYNYTEQEAKVREATNDEPWGPHSSLMQEISQATFSYESFPEVMGMLWRRLLEDNKRVWRRVYKGLLLLDYLVKNGSERVVTSAREHIYDLRGLENYTFVDEMGKDQGVNVRNRVKDLIEMIMDDDRLRNERKKAKKSKDKYIGLSGESMGFASRRDADFSDFPSERRNQRRGSFGDSNDEDSDRENKRGFRDSPSPPQRKENAFEDDDAAPAPKPTTGHHNFDNKPRKSVPSKMIDLGAAATFAAEAKQTQSKPTPETAAPKSADLLDGFGDFGSSSTPSSANGDFADFSQFQNAPSVRAAPATSGTGLSSATDDDFADFASFDSNAPPSKQYNSLPIQTSSTINNNSSALPEDLFGGPPLSLPPVQPSTFSSVSPPGVMNVMSPVLPTTMPAMGASPLLPTMTPNQSSLGAQTPAQTPGALGSTWTGLNISVDNLLSPKQQAPRPTMNQLASNVQSLTLGNTGHPIASYGQNQNNNLSPTNNNAFDLLS</sequence>
<evidence type="ECO:0000259" key="2">
    <source>
        <dbReference type="PROSITE" id="PS50942"/>
    </source>
</evidence>
<dbReference type="CTD" id="42632"/>
<dbReference type="KEGG" id="goe:100906760"/>
<dbReference type="GO" id="GO:0030276">
    <property type="term" value="F:clathrin binding"/>
    <property type="evidence" value="ECO:0007669"/>
    <property type="project" value="TreeGrafter"/>
</dbReference>
<name>A0AAJ6QZ30_9ACAR</name>
<dbReference type="FunFam" id="1.25.40.90:FF:000006">
    <property type="entry name" value="Clathrin interactor 1"/>
    <property type="match status" value="1"/>
</dbReference>
<feature type="compositionally biased region" description="Basic and acidic residues" evidence="1">
    <location>
        <begin position="175"/>
        <end position="188"/>
    </location>
</feature>
<feature type="region of interest" description="Disordered" evidence="1">
    <location>
        <begin position="341"/>
        <end position="398"/>
    </location>
</feature>
<dbReference type="PANTHER" id="PTHR12276">
    <property type="entry name" value="EPSIN/ENT-RELATED"/>
    <property type="match status" value="1"/>
</dbReference>
<dbReference type="AlphaFoldDB" id="A0AAJ6QZ30"/>
<dbReference type="GO" id="GO:0005543">
    <property type="term" value="F:phospholipid binding"/>
    <property type="evidence" value="ECO:0007669"/>
    <property type="project" value="TreeGrafter"/>
</dbReference>
<feature type="region of interest" description="Disordered" evidence="1">
    <location>
        <begin position="418"/>
        <end position="444"/>
    </location>
</feature>
<dbReference type="GeneID" id="100906760"/>
<dbReference type="PROSITE" id="PS50942">
    <property type="entry name" value="ENTH"/>
    <property type="match status" value="1"/>
</dbReference>
<dbReference type="InterPro" id="IPR013809">
    <property type="entry name" value="ENTH"/>
</dbReference>
<dbReference type="SUPFAM" id="SSF48464">
    <property type="entry name" value="ENTH/VHS domain"/>
    <property type="match status" value="1"/>
</dbReference>
<dbReference type="Proteomes" id="UP000694867">
    <property type="component" value="Unplaced"/>
</dbReference>
<gene>
    <name evidence="4" type="primary">LOC100906760</name>
</gene>
<feature type="compositionally biased region" description="Polar residues" evidence="1">
    <location>
        <begin position="424"/>
        <end position="438"/>
    </location>
</feature>
<feature type="region of interest" description="Disordered" evidence="1">
    <location>
        <begin position="175"/>
        <end position="309"/>
    </location>
</feature>
<evidence type="ECO:0000313" key="3">
    <source>
        <dbReference type="Proteomes" id="UP000694867"/>
    </source>
</evidence>
<dbReference type="CDD" id="cd16989">
    <property type="entry name" value="ENTH_EpsinR"/>
    <property type="match status" value="1"/>
</dbReference>
<feature type="region of interest" description="Disordered" evidence="1">
    <location>
        <begin position="484"/>
        <end position="511"/>
    </location>
</feature>
<feature type="domain" description="ENTH" evidence="2">
    <location>
        <begin position="19"/>
        <end position="152"/>
    </location>
</feature>
<dbReference type="GO" id="GO:0030125">
    <property type="term" value="C:clathrin vesicle coat"/>
    <property type="evidence" value="ECO:0007669"/>
    <property type="project" value="TreeGrafter"/>
</dbReference>
<feature type="compositionally biased region" description="Low complexity" evidence="1">
    <location>
        <begin position="494"/>
        <end position="505"/>
    </location>
</feature>
<reference evidence="4" key="1">
    <citation type="submission" date="2025-08" db="UniProtKB">
        <authorList>
            <consortium name="RefSeq"/>
        </authorList>
    </citation>
    <scope>IDENTIFICATION</scope>
</reference>
<dbReference type="GO" id="GO:0006897">
    <property type="term" value="P:endocytosis"/>
    <property type="evidence" value="ECO:0007669"/>
    <property type="project" value="TreeGrafter"/>
</dbReference>
<organism evidence="3 4">
    <name type="scientific">Galendromus occidentalis</name>
    <name type="common">western predatory mite</name>
    <dbReference type="NCBI Taxonomy" id="34638"/>
    <lineage>
        <taxon>Eukaryota</taxon>
        <taxon>Metazoa</taxon>
        <taxon>Ecdysozoa</taxon>
        <taxon>Arthropoda</taxon>
        <taxon>Chelicerata</taxon>
        <taxon>Arachnida</taxon>
        <taxon>Acari</taxon>
        <taxon>Parasitiformes</taxon>
        <taxon>Mesostigmata</taxon>
        <taxon>Gamasina</taxon>
        <taxon>Phytoseioidea</taxon>
        <taxon>Phytoseiidae</taxon>
        <taxon>Typhlodrominae</taxon>
        <taxon>Galendromus</taxon>
    </lineage>
</organism>
<dbReference type="SMART" id="SM00273">
    <property type="entry name" value="ENTH"/>
    <property type="match status" value="1"/>
</dbReference>
<protein>
    <submittedName>
        <fullName evidence="4">Clathrin interactor 1</fullName>
    </submittedName>
</protein>
<feature type="compositionally biased region" description="Polar residues" evidence="1">
    <location>
        <begin position="348"/>
        <end position="360"/>
    </location>
</feature>
<feature type="compositionally biased region" description="Polar residues" evidence="1">
    <location>
        <begin position="295"/>
        <end position="304"/>
    </location>
</feature>
<dbReference type="GO" id="GO:0005768">
    <property type="term" value="C:endosome"/>
    <property type="evidence" value="ECO:0007669"/>
    <property type="project" value="TreeGrafter"/>
</dbReference>
<dbReference type="InterPro" id="IPR008942">
    <property type="entry name" value="ENTH_VHS"/>
</dbReference>
<feature type="compositionally biased region" description="Low complexity" evidence="1">
    <location>
        <begin position="361"/>
        <end position="370"/>
    </location>
</feature>
<dbReference type="RefSeq" id="XP_003748442.1">
    <property type="nucleotide sequence ID" value="XM_003748394.1"/>
</dbReference>
<evidence type="ECO:0000313" key="4">
    <source>
        <dbReference type="RefSeq" id="XP_003748442.1"/>
    </source>
</evidence>
<dbReference type="Gene3D" id="1.25.40.90">
    <property type="match status" value="1"/>
</dbReference>
<evidence type="ECO:0000256" key="1">
    <source>
        <dbReference type="SAM" id="MobiDB-lite"/>
    </source>
</evidence>
<dbReference type="Pfam" id="PF01417">
    <property type="entry name" value="ENTH"/>
    <property type="match status" value="1"/>
</dbReference>
<dbReference type="GO" id="GO:0005886">
    <property type="term" value="C:plasma membrane"/>
    <property type="evidence" value="ECO:0007669"/>
    <property type="project" value="TreeGrafter"/>
</dbReference>
<dbReference type="PANTHER" id="PTHR12276:SF45">
    <property type="entry name" value="CLATHRIN INTERACTOR 1"/>
    <property type="match status" value="1"/>
</dbReference>
<keyword evidence="3" id="KW-1185">Reference proteome</keyword>